<dbReference type="InterPro" id="IPR038063">
    <property type="entry name" value="Transpep_catalytic_dom"/>
</dbReference>
<feature type="domain" description="L,D-TPase catalytic" evidence="8">
    <location>
        <begin position="47"/>
        <end position="155"/>
    </location>
</feature>
<reference evidence="9" key="1">
    <citation type="submission" date="2018-05" db="EMBL/GenBank/DDBJ databases">
        <authorList>
            <person name="Moura L."/>
            <person name="Setubal J.C."/>
        </authorList>
    </citation>
    <scope>NUCLEOTIDE SEQUENCE</scope>
    <source>
        <strain evidence="9">ZC4RG45</strain>
    </source>
</reference>
<keyword evidence="5 6" id="KW-0961">Cell wall biogenesis/degradation</keyword>
<dbReference type="InterPro" id="IPR050979">
    <property type="entry name" value="LD-transpeptidase"/>
</dbReference>
<keyword evidence="3 6" id="KW-0133">Cell shape</keyword>
<evidence type="ECO:0000256" key="1">
    <source>
        <dbReference type="ARBA" id="ARBA00004752"/>
    </source>
</evidence>
<evidence type="ECO:0000256" key="3">
    <source>
        <dbReference type="ARBA" id="ARBA00022960"/>
    </source>
</evidence>
<dbReference type="EMBL" id="QGUI02000016">
    <property type="protein sequence ID" value="MFO7191121.1"/>
    <property type="molecule type" value="Genomic_DNA"/>
</dbReference>
<comment type="caution">
    <text evidence="10">The sequence shown here is derived from an EMBL/GenBank/DDBJ whole genome shotgun (WGS) entry which is preliminary data.</text>
</comment>
<dbReference type="GO" id="GO:0008360">
    <property type="term" value="P:regulation of cell shape"/>
    <property type="evidence" value="ECO:0007669"/>
    <property type="project" value="UniProtKB-UniRule"/>
</dbReference>
<comment type="pathway">
    <text evidence="1 6">Cell wall biogenesis; peptidoglycan biosynthesis.</text>
</comment>
<feature type="signal peptide" evidence="7">
    <location>
        <begin position="1"/>
        <end position="31"/>
    </location>
</feature>
<dbReference type="Proteomes" id="UP000249324">
    <property type="component" value="Unassembled WGS sequence"/>
</dbReference>
<proteinExistence type="predicted"/>
<organism evidence="10">
    <name type="scientific">Thermocrispum agreste</name>
    <dbReference type="NCBI Taxonomy" id="37925"/>
    <lineage>
        <taxon>Bacteria</taxon>
        <taxon>Bacillati</taxon>
        <taxon>Actinomycetota</taxon>
        <taxon>Actinomycetes</taxon>
        <taxon>Pseudonocardiales</taxon>
        <taxon>Pseudonocardiaceae</taxon>
        <taxon>Thermocrispum</taxon>
    </lineage>
</organism>
<keyword evidence="2 9" id="KW-0808">Transferase</keyword>
<dbReference type="GO" id="GO:0071555">
    <property type="term" value="P:cell wall organization"/>
    <property type="evidence" value="ECO:0007669"/>
    <property type="project" value="UniProtKB-UniRule"/>
</dbReference>
<dbReference type="Pfam" id="PF03734">
    <property type="entry name" value="YkuD"/>
    <property type="match status" value="1"/>
</dbReference>
<dbReference type="GO" id="GO:0016740">
    <property type="term" value="F:transferase activity"/>
    <property type="evidence" value="ECO:0007669"/>
    <property type="project" value="UniProtKB-KW"/>
</dbReference>
<dbReference type="PANTHER" id="PTHR30582">
    <property type="entry name" value="L,D-TRANSPEPTIDASE"/>
    <property type="match status" value="1"/>
</dbReference>
<dbReference type="SUPFAM" id="SSF141523">
    <property type="entry name" value="L,D-transpeptidase catalytic domain-like"/>
    <property type="match status" value="1"/>
</dbReference>
<evidence type="ECO:0000259" key="8">
    <source>
        <dbReference type="PROSITE" id="PS52029"/>
    </source>
</evidence>
<dbReference type="STRING" id="1111738.GCA_000427905_03243"/>
<protein>
    <submittedName>
        <fullName evidence="10">L,D-transpeptidase</fullName>
        <ecNumber evidence="9">2.-.-.-</ecNumber>
    </submittedName>
</protein>
<accession>A0A2W4JCN2</accession>
<evidence type="ECO:0000256" key="7">
    <source>
        <dbReference type="SAM" id="SignalP"/>
    </source>
</evidence>
<dbReference type="PANTHER" id="PTHR30582:SF33">
    <property type="entry name" value="EXPORTED PROTEIN"/>
    <property type="match status" value="1"/>
</dbReference>
<dbReference type="CDD" id="cd16913">
    <property type="entry name" value="YkuD_like"/>
    <property type="match status" value="1"/>
</dbReference>
<dbReference type="UniPathway" id="UPA00219"/>
<evidence type="ECO:0000256" key="4">
    <source>
        <dbReference type="ARBA" id="ARBA00022984"/>
    </source>
</evidence>
<dbReference type="Gene3D" id="2.40.440.10">
    <property type="entry name" value="L,D-transpeptidase catalytic domain-like"/>
    <property type="match status" value="1"/>
</dbReference>
<feature type="active site" description="Proton donor/acceptor" evidence="6">
    <location>
        <position position="120"/>
    </location>
</feature>
<evidence type="ECO:0000256" key="2">
    <source>
        <dbReference type="ARBA" id="ARBA00022679"/>
    </source>
</evidence>
<evidence type="ECO:0000256" key="5">
    <source>
        <dbReference type="ARBA" id="ARBA00023316"/>
    </source>
</evidence>
<evidence type="ECO:0000313" key="10">
    <source>
        <dbReference type="EMBL" id="PZM96790.1"/>
    </source>
</evidence>
<evidence type="ECO:0000313" key="11">
    <source>
        <dbReference type="Proteomes" id="UP000249324"/>
    </source>
</evidence>
<feature type="chain" id="PRO_5015929654" evidence="7">
    <location>
        <begin position="32"/>
        <end position="156"/>
    </location>
</feature>
<evidence type="ECO:0000256" key="6">
    <source>
        <dbReference type="PROSITE-ProRule" id="PRU01373"/>
    </source>
</evidence>
<dbReference type="GO" id="GO:0071972">
    <property type="term" value="F:peptidoglycan L,D-transpeptidase activity"/>
    <property type="evidence" value="ECO:0007669"/>
    <property type="project" value="TreeGrafter"/>
</dbReference>
<gene>
    <name evidence="9" type="ORF">DIU77_002615</name>
    <name evidence="10" type="ORF">DIU77_10200</name>
</gene>
<name>A0A2W4JCN2_9PSEU</name>
<dbReference type="GO" id="GO:0018104">
    <property type="term" value="P:peptidoglycan-protein cross-linking"/>
    <property type="evidence" value="ECO:0007669"/>
    <property type="project" value="TreeGrafter"/>
</dbReference>
<dbReference type="GO" id="GO:0005576">
    <property type="term" value="C:extracellular region"/>
    <property type="evidence" value="ECO:0007669"/>
    <property type="project" value="TreeGrafter"/>
</dbReference>
<dbReference type="EMBL" id="QGUI01000358">
    <property type="protein sequence ID" value="PZM96790.1"/>
    <property type="molecule type" value="Genomic_DNA"/>
</dbReference>
<sequence>MISTVRRAAAAVAAVLVGFATMLAVAPSAAAKGTDYGSWPCSRVWASRACVDLSAKRAWLKYKNSSTIYGPVRISSGKPGYRTPTGTFTVKYKRKNYWSKQYNGPMPYSVFFTWQGHAFHYGSVQSQSHGCVRLTQTPARKFFYHLQVGDKIQIVP</sequence>
<feature type="active site" description="Nucleophile" evidence="6">
    <location>
        <position position="131"/>
    </location>
</feature>
<keyword evidence="7" id="KW-0732">Signal</keyword>
<reference evidence="9 11" key="3">
    <citation type="journal article" date="2021" name="BMC Genomics">
        <title>Genome-resolved metagenome and metatranscriptome analyses of thermophilic composting reveal key bacterial players and their metabolic interactions.</title>
        <authorList>
            <person name="Braga L.P.P."/>
            <person name="Pereira R.V."/>
            <person name="Martins L.F."/>
            <person name="Moura L.M.S."/>
            <person name="Sanchez F.B."/>
            <person name="Patane J.S.L."/>
            <person name="da Silva A.M."/>
            <person name="Setubal J.C."/>
        </authorList>
    </citation>
    <scope>NUCLEOTIDE SEQUENCE [LARGE SCALE GENOMIC DNA]</scope>
    <source>
        <strain evidence="9">ZC4RG45</strain>
    </source>
</reference>
<evidence type="ECO:0000313" key="9">
    <source>
        <dbReference type="EMBL" id="MFO7191121.1"/>
    </source>
</evidence>
<dbReference type="PROSITE" id="PS52029">
    <property type="entry name" value="LD_TPASE"/>
    <property type="match status" value="1"/>
</dbReference>
<reference evidence="9" key="4">
    <citation type="submission" date="2023-08" db="EMBL/GenBank/DDBJ databases">
        <authorList>
            <person name="Guima S.E.S."/>
            <person name="Martins L.F."/>
            <person name="Silva A.M."/>
            <person name="Setubal J.C."/>
        </authorList>
    </citation>
    <scope>NUCLEOTIDE SEQUENCE</scope>
    <source>
        <strain evidence="9">ZC4RG45</strain>
    </source>
</reference>
<keyword evidence="4 6" id="KW-0573">Peptidoglycan synthesis</keyword>
<dbReference type="EC" id="2.-.-.-" evidence="9"/>
<dbReference type="InterPro" id="IPR005490">
    <property type="entry name" value="LD_TPept_cat_dom"/>
</dbReference>
<dbReference type="AlphaFoldDB" id="A0A2W4JCN2"/>
<reference evidence="10" key="2">
    <citation type="submission" date="2018-05" db="EMBL/GenBank/DDBJ databases">
        <authorList>
            <person name="Lanie J.A."/>
            <person name="Ng W.-L."/>
            <person name="Kazmierczak K.M."/>
            <person name="Andrzejewski T.M."/>
            <person name="Davidsen T.M."/>
            <person name="Wayne K.J."/>
            <person name="Tettelin H."/>
            <person name="Glass J.I."/>
            <person name="Rusch D."/>
            <person name="Podicherti R."/>
            <person name="Tsui H.-C.T."/>
            <person name="Winkler M.E."/>
        </authorList>
    </citation>
    <scope>NUCLEOTIDE SEQUENCE</scope>
    <source>
        <strain evidence="10">ZC4RG45</strain>
    </source>
</reference>